<evidence type="ECO:0000256" key="1">
    <source>
        <dbReference type="SAM" id="MobiDB-lite"/>
    </source>
</evidence>
<feature type="compositionally biased region" description="Basic and acidic residues" evidence="1">
    <location>
        <begin position="201"/>
        <end position="210"/>
    </location>
</feature>
<evidence type="ECO:0000313" key="4">
    <source>
        <dbReference type="EMBL" id="KAJ9614345.1"/>
    </source>
</evidence>
<dbReference type="EMBL" id="JAPDRK010000003">
    <property type="protein sequence ID" value="KAJ9614345.1"/>
    <property type="molecule type" value="Genomic_DNA"/>
</dbReference>
<keyword evidence="5" id="KW-1185">Reference proteome</keyword>
<organism evidence="4 5">
    <name type="scientific">Cladophialophora chaetospira</name>
    <dbReference type="NCBI Taxonomy" id="386627"/>
    <lineage>
        <taxon>Eukaryota</taxon>
        <taxon>Fungi</taxon>
        <taxon>Dikarya</taxon>
        <taxon>Ascomycota</taxon>
        <taxon>Pezizomycotina</taxon>
        <taxon>Eurotiomycetes</taxon>
        <taxon>Chaetothyriomycetidae</taxon>
        <taxon>Chaetothyriales</taxon>
        <taxon>Herpotrichiellaceae</taxon>
        <taxon>Cladophialophora</taxon>
    </lineage>
</organism>
<feature type="region of interest" description="Disordered" evidence="1">
    <location>
        <begin position="173"/>
        <end position="210"/>
    </location>
</feature>
<sequence>MCMGGAKICDCNLNREMKNATPGNRYLRKSRAWKRVAAAIALPASVVTIIGIYGCSAKFENGEVTFTPECWTLVSLAAVAEWTLSWCWVIFLGTMFYDAFHMDYTIRLLLSQPRLTSKARTFDLKFWRRTEKTEKDGADLQKEPDVEIAQTLEESAEERAALYPRKLVVNSGSLEEQRQARSDDEADELEADLGTLGRPRSMVDSRRNFW</sequence>
<evidence type="ECO:0000259" key="3">
    <source>
        <dbReference type="Pfam" id="PF10277"/>
    </source>
</evidence>
<keyword evidence="2" id="KW-1133">Transmembrane helix</keyword>
<name>A0AA39CNL5_9EURO</name>
<accession>A0AA39CNL5</accession>
<evidence type="ECO:0000256" key="2">
    <source>
        <dbReference type="SAM" id="Phobius"/>
    </source>
</evidence>
<dbReference type="Pfam" id="PF10277">
    <property type="entry name" value="Frag1"/>
    <property type="match status" value="1"/>
</dbReference>
<feature type="transmembrane region" description="Helical" evidence="2">
    <location>
        <begin position="36"/>
        <end position="53"/>
    </location>
</feature>
<keyword evidence="2" id="KW-0812">Transmembrane</keyword>
<keyword evidence="2" id="KW-0472">Membrane</keyword>
<dbReference type="InterPro" id="IPR019402">
    <property type="entry name" value="CWH43_N"/>
</dbReference>
<dbReference type="Proteomes" id="UP001172673">
    <property type="component" value="Unassembled WGS sequence"/>
</dbReference>
<proteinExistence type="predicted"/>
<protein>
    <recommendedName>
        <fullName evidence="3">CWH43-like N-terminal domain-containing protein</fullName>
    </recommendedName>
</protein>
<dbReference type="AlphaFoldDB" id="A0AA39CNL5"/>
<reference evidence="4" key="1">
    <citation type="submission" date="2022-10" db="EMBL/GenBank/DDBJ databases">
        <title>Culturing micro-colonial fungi from biological soil crusts in the Mojave desert and describing Neophaeococcomyces mojavensis, and introducing the new genera and species Taxawa tesnikishii.</title>
        <authorList>
            <person name="Kurbessoian T."/>
            <person name="Stajich J.E."/>
        </authorList>
    </citation>
    <scope>NUCLEOTIDE SEQUENCE</scope>
    <source>
        <strain evidence="4">TK_41</strain>
    </source>
</reference>
<feature type="domain" description="CWH43-like N-terminal" evidence="3">
    <location>
        <begin position="8"/>
        <end position="98"/>
    </location>
</feature>
<gene>
    <name evidence="4" type="ORF">H2200_002481</name>
</gene>
<comment type="caution">
    <text evidence="4">The sequence shown here is derived from an EMBL/GenBank/DDBJ whole genome shotgun (WGS) entry which is preliminary data.</text>
</comment>
<feature type="transmembrane region" description="Helical" evidence="2">
    <location>
        <begin position="73"/>
        <end position="97"/>
    </location>
</feature>
<evidence type="ECO:0000313" key="5">
    <source>
        <dbReference type="Proteomes" id="UP001172673"/>
    </source>
</evidence>